<dbReference type="Gene3D" id="1.10.8.430">
    <property type="entry name" value="Helical domain of apoptotic protease-activating factors"/>
    <property type="match status" value="2"/>
</dbReference>
<dbReference type="SUPFAM" id="SSF52540">
    <property type="entry name" value="P-loop containing nucleoside triphosphate hydrolases"/>
    <property type="match status" value="2"/>
</dbReference>
<dbReference type="SUPFAM" id="SSF52058">
    <property type="entry name" value="L domain-like"/>
    <property type="match status" value="2"/>
</dbReference>
<dbReference type="InterPro" id="IPR032675">
    <property type="entry name" value="LRR_dom_sf"/>
</dbReference>
<dbReference type="Gene3D" id="1.20.5.4130">
    <property type="match status" value="2"/>
</dbReference>
<keyword evidence="2" id="KW-0433">Leucine-rich repeat</keyword>
<feature type="domain" description="R13L1/DRL21-like LRR repeat region" evidence="10">
    <location>
        <begin position="592"/>
        <end position="734"/>
    </location>
</feature>
<keyword evidence="3" id="KW-0677">Repeat</keyword>
<evidence type="ECO:0000259" key="10">
    <source>
        <dbReference type="Pfam" id="PF25019"/>
    </source>
</evidence>
<feature type="domain" description="Disease resistance N-terminal" evidence="9">
    <location>
        <begin position="1301"/>
        <end position="1397"/>
    </location>
</feature>
<dbReference type="Gene3D" id="3.80.10.10">
    <property type="entry name" value="Ribonuclease Inhibitor"/>
    <property type="match status" value="4"/>
</dbReference>
<dbReference type="FunFam" id="3.40.50.300:FF:001091">
    <property type="entry name" value="Probable disease resistance protein At1g61300"/>
    <property type="match status" value="1"/>
</dbReference>
<comment type="similarity">
    <text evidence="1">Belongs to the disease resistance NB-LRR family.</text>
</comment>
<evidence type="ECO:0000256" key="6">
    <source>
        <dbReference type="ARBA" id="ARBA00022840"/>
    </source>
</evidence>
<dbReference type="Pfam" id="PF18052">
    <property type="entry name" value="Rx_N"/>
    <property type="match status" value="2"/>
</dbReference>
<dbReference type="Gene3D" id="3.40.50.300">
    <property type="entry name" value="P-loop containing nucleotide triphosphate hydrolases"/>
    <property type="match status" value="2"/>
</dbReference>
<feature type="domain" description="NB-ARC" evidence="8">
    <location>
        <begin position="218"/>
        <end position="391"/>
    </location>
</feature>
<organism evidence="11 12">
    <name type="scientific">Oryza rufipogon</name>
    <name type="common">Brownbeard rice</name>
    <name type="synonym">Asian wild rice</name>
    <dbReference type="NCBI Taxonomy" id="4529"/>
    <lineage>
        <taxon>Eukaryota</taxon>
        <taxon>Viridiplantae</taxon>
        <taxon>Streptophyta</taxon>
        <taxon>Embryophyta</taxon>
        <taxon>Tracheophyta</taxon>
        <taxon>Spermatophyta</taxon>
        <taxon>Magnoliopsida</taxon>
        <taxon>Liliopsida</taxon>
        <taxon>Poales</taxon>
        <taxon>Poaceae</taxon>
        <taxon>BOP clade</taxon>
        <taxon>Oryzoideae</taxon>
        <taxon>Oryzeae</taxon>
        <taxon>Oryzinae</taxon>
        <taxon>Oryza</taxon>
    </lineage>
</organism>
<dbReference type="EnsemblPlants" id="ORUFI11G15020.1">
    <property type="protein sequence ID" value="ORUFI11G15020.1"/>
    <property type="gene ID" value="ORUFI11G15020"/>
</dbReference>
<feature type="region of interest" description="Disordered" evidence="7">
    <location>
        <begin position="1318"/>
        <end position="1337"/>
    </location>
</feature>
<dbReference type="InterPro" id="IPR042197">
    <property type="entry name" value="Apaf_helical"/>
</dbReference>
<name>A0A0E0R8M4_ORYRU</name>
<sequence length="1657" mass="188280">MAGLFASMAIEGALDSLSSLLQLQANPTPPVTTAAAVPPVETSHSSVKGGLEDLRALEGTMRRIHATLRDAEQRWNTREKSAKLRLEEIKELAYDAEEVVDEYQYEVTRRKYEVTRRKVEATAAQGGDGASSSSSSSRKRKIHKVHDEDYFIEAGIVPVPRELTVRARKVIQRFGEIEGYYGSFTLSENDEDRRIIPDINSLRQTSSFVFAPIIVGRDQDKENVIKKMMTLEGSRIGGCMSVLAIVGMGGLGKTTLAQLVYNDPKVRQAFDLFGWVCVSEHFDVNNIMRKILSSIAKRNCDYIQSSELQGQLENLIKDKRVFLVLDDVWNEQSDYWKSLCMPIFASTRCDIIVTTRSEAVARLVQTIPFYNLDYLNPNDSWLLFKQTAFVDHDNVSPANLRIAKKCQGLPLALKTLGSVLRFETNVMKWRDVLQSELWDLERSQNECDGTDNNNEIGAGEEFFRLEEDGYVEIPQGARYMSIVPHPQSREEFFRLEEDGYVEIPKGARFANVLLDFMGDMKLLRHFRLLRSCNEVKLLRSCNEVKLVISDSMSQQFILQTLNCEGYSLHGIGRLANLQNLPNIHLWKCGCYLRELRNMNKIRRLHICGLRNVSSIQDVNEAHLHSKKDLEILELDFKRGGFCEVHKEEADVNQAISTVSGGSILESLRPHHQSLKVLRMKNLNEHLPTLGELPSLKSIDIRQMEYVENIGRVFCSLDPSVKGFRSLAHLRFQDMNRFSEWSEVHDGEFSSLETLLIWSASELSSLPSVPFSSLRSFELCDCKNLVTFPSSATLQILSISSCEKLKELPALPSLRSLKLSGCESLVAVGHFPLLRSCNEVKLVISDSMSQQFNLQTLNCEGYSLHGIGRLANLQDLPNIHLWKCGCYLWELRNMNKIRKLHICGLRNVSNVNEAHLHSKKDLEILELDFKRGGFCEVHKEEADVNQAISTVSGGSILESLRPHHQSLKSLKVLRMKNLNEADYPSWLGSASFSKLTKLQLENCQSQHLPTLGELPSLKSIDIRQMEYVENIGREFCSLDPSVKGFRSLAHLRFQDMNRFSEWSEILSISSCEKLQELPALPSLRSLKLSGCESLTINLEPHSLPLLRELELECPNLQNCDALASLSSLKILCVNRCSPQLRVPNSLQSQLEKLYSPGSFGSYHRSDAVQPRRANRKGWEEKGGNWTSDTSQGPCGAYLIRARYPSTGRNRIVWRCGGTNLYCGIVEISSRSVSNLQHQLHRDLRLLLLLHCLLHQGQIHHQSGHIPHFLRPLRPPPPPHSPQHPPPPSPAKLVMAGLLASLAIRKALEKLSSYLAASLSASSSSPTSSGRRARQEKELEDLRMLERTMRRIHATLHDAEQHWNIREESTKLRLKELKDLAYHAEDVVDAYELNRQKVEALKENEGLFCDSHTVAITDELAIKTRKLIERFDEIKYYSDNFTLSENDGEMRLTPDISAQLVYNHPEVCKYFDVHAWVCVSEQFDINNITQSIIVAVTKEKCDLSELPNLQERLVEEIKQKKVLLVLDDVRNERRDCWDLLCMPMNTTKLCMIVVTTHSERVAKLVQTMPNFYNLECLSFDESWLLFRQVALTVNQENAPPNLVEIGKAIVKKCKGLPSAIKRIGSMLRYETDEQSWLEVLKMCSGTWTNHGTRFRHPWS</sequence>
<reference evidence="11" key="2">
    <citation type="submission" date="2015-06" db="UniProtKB">
        <authorList>
            <consortium name="EnsemblPlants"/>
        </authorList>
    </citation>
    <scope>IDENTIFICATION</scope>
</reference>
<feature type="domain" description="R13L1/DRL21-like LRR repeat region" evidence="10">
    <location>
        <begin position="887"/>
        <end position="1024"/>
    </location>
</feature>
<dbReference type="GO" id="GO:0043531">
    <property type="term" value="F:ADP binding"/>
    <property type="evidence" value="ECO:0007669"/>
    <property type="project" value="InterPro"/>
</dbReference>
<keyword evidence="4" id="KW-0547">Nucleotide-binding</keyword>
<feature type="compositionally biased region" description="Pro residues" evidence="7">
    <location>
        <begin position="1271"/>
        <end position="1288"/>
    </location>
</feature>
<feature type="region of interest" description="Disordered" evidence="7">
    <location>
        <begin position="121"/>
        <end position="140"/>
    </location>
</feature>
<evidence type="ECO:0000256" key="3">
    <source>
        <dbReference type="ARBA" id="ARBA00022737"/>
    </source>
</evidence>
<dbReference type="Proteomes" id="UP000008022">
    <property type="component" value="Unassembled WGS sequence"/>
</dbReference>
<keyword evidence="5" id="KW-0611">Plant defense</keyword>
<accession>A0A0E0R8M4</accession>
<feature type="region of interest" description="Disordered" evidence="7">
    <location>
        <begin position="1263"/>
        <end position="1290"/>
    </location>
</feature>
<dbReference type="PANTHER" id="PTHR36766:SF55">
    <property type="entry name" value="OS11G0492900 PROTEIN"/>
    <property type="match status" value="1"/>
</dbReference>
<evidence type="ECO:0000259" key="9">
    <source>
        <dbReference type="Pfam" id="PF18052"/>
    </source>
</evidence>
<dbReference type="PANTHER" id="PTHR36766">
    <property type="entry name" value="PLANT BROAD-SPECTRUM MILDEW RESISTANCE PROTEIN RPW8"/>
    <property type="match status" value="1"/>
</dbReference>
<dbReference type="InterPro" id="IPR027417">
    <property type="entry name" value="P-loop_NTPase"/>
</dbReference>
<dbReference type="eggNOG" id="KOG4658">
    <property type="taxonomic scope" value="Eukaryota"/>
</dbReference>
<feature type="domain" description="NB-ARC" evidence="8">
    <location>
        <begin position="1457"/>
        <end position="1590"/>
    </location>
</feature>
<dbReference type="Pfam" id="PF25019">
    <property type="entry name" value="LRR_R13L1-DRL21"/>
    <property type="match status" value="2"/>
</dbReference>
<dbReference type="InterPro" id="IPR041118">
    <property type="entry name" value="Rx_N"/>
</dbReference>
<proteinExistence type="inferred from homology"/>
<dbReference type="InterPro" id="IPR002182">
    <property type="entry name" value="NB-ARC"/>
</dbReference>
<feature type="region of interest" description="Disordered" evidence="7">
    <location>
        <begin position="1163"/>
        <end position="1188"/>
    </location>
</feature>
<dbReference type="STRING" id="4529.A0A0E0R8M4"/>
<dbReference type="PRINTS" id="PR00364">
    <property type="entry name" value="DISEASERSIST"/>
</dbReference>
<evidence type="ECO:0000259" key="8">
    <source>
        <dbReference type="Pfam" id="PF00931"/>
    </source>
</evidence>
<evidence type="ECO:0000256" key="7">
    <source>
        <dbReference type="SAM" id="MobiDB-lite"/>
    </source>
</evidence>
<evidence type="ECO:0000256" key="1">
    <source>
        <dbReference type="ARBA" id="ARBA00008894"/>
    </source>
</evidence>
<evidence type="ECO:0000313" key="12">
    <source>
        <dbReference type="Proteomes" id="UP000008022"/>
    </source>
</evidence>
<dbReference type="InterPro" id="IPR056789">
    <property type="entry name" value="LRR_R13L1-DRL21"/>
</dbReference>
<dbReference type="GO" id="GO:0006952">
    <property type="term" value="P:defense response"/>
    <property type="evidence" value="ECO:0007669"/>
    <property type="project" value="UniProtKB-KW"/>
</dbReference>
<feature type="compositionally biased region" description="Low complexity" evidence="7">
    <location>
        <begin position="1318"/>
        <end position="1327"/>
    </location>
</feature>
<evidence type="ECO:0000256" key="4">
    <source>
        <dbReference type="ARBA" id="ARBA00022741"/>
    </source>
</evidence>
<dbReference type="Gramene" id="ORUFI11G15020.1">
    <property type="protein sequence ID" value="ORUFI11G15020.1"/>
    <property type="gene ID" value="ORUFI11G15020"/>
</dbReference>
<evidence type="ECO:0000256" key="2">
    <source>
        <dbReference type="ARBA" id="ARBA00022614"/>
    </source>
</evidence>
<feature type="domain" description="Disease resistance N-terminal" evidence="9">
    <location>
        <begin position="13"/>
        <end position="125"/>
    </location>
</feature>
<dbReference type="Pfam" id="PF00931">
    <property type="entry name" value="NB-ARC"/>
    <property type="match status" value="2"/>
</dbReference>
<keyword evidence="6" id="KW-0067">ATP-binding</keyword>
<reference evidence="12" key="1">
    <citation type="submission" date="2013-06" db="EMBL/GenBank/DDBJ databases">
        <authorList>
            <person name="Zhao Q."/>
        </authorList>
    </citation>
    <scope>NUCLEOTIDE SEQUENCE</scope>
    <source>
        <strain evidence="12">cv. W1943</strain>
    </source>
</reference>
<dbReference type="GO" id="GO:0051707">
    <property type="term" value="P:response to other organism"/>
    <property type="evidence" value="ECO:0007669"/>
    <property type="project" value="UniProtKB-ARBA"/>
</dbReference>
<protein>
    <recommendedName>
        <fullName evidence="13">NB-ARC domain-containing protein</fullName>
    </recommendedName>
</protein>
<dbReference type="GO" id="GO:0005524">
    <property type="term" value="F:ATP binding"/>
    <property type="evidence" value="ECO:0007669"/>
    <property type="project" value="UniProtKB-KW"/>
</dbReference>
<keyword evidence="12" id="KW-1185">Reference proteome</keyword>
<dbReference type="HOGENOM" id="CLU_000837_8_2_1"/>
<evidence type="ECO:0000313" key="11">
    <source>
        <dbReference type="EnsemblPlants" id="ORUFI11G15020.1"/>
    </source>
</evidence>
<evidence type="ECO:0008006" key="13">
    <source>
        <dbReference type="Google" id="ProtNLM"/>
    </source>
</evidence>
<evidence type="ECO:0000256" key="5">
    <source>
        <dbReference type="ARBA" id="ARBA00022821"/>
    </source>
</evidence>